<dbReference type="InterPro" id="IPR010562">
    <property type="entry name" value="Haemolymph_juvenile_hormone-bd"/>
</dbReference>
<evidence type="ECO:0008006" key="6">
    <source>
        <dbReference type="Google" id="ProtNLM"/>
    </source>
</evidence>
<dbReference type="PANTHER" id="PTHR11008">
    <property type="entry name" value="PROTEIN TAKEOUT-LIKE PROTEIN"/>
    <property type="match status" value="1"/>
</dbReference>
<dbReference type="PANTHER" id="PTHR11008:SF39">
    <property type="entry name" value="CIRCADIAN CLOCK-CONTROLLED PROTEIN-LIKE PROTEIN"/>
    <property type="match status" value="1"/>
</dbReference>
<name>A0AAD8E5F8_DIPPU</name>
<dbReference type="AlphaFoldDB" id="A0AAD8E5F8"/>
<dbReference type="FunFam" id="3.15.10.30:FF:000001">
    <property type="entry name" value="Takeout-like protein 1"/>
    <property type="match status" value="1"/>
</dbReference>
<evidence type="ECO:0000256" key="1">
    <source>
        <dbReference type="ARBA" id="ARBA00022729"/>
    </source>
</evidence>
<proteinExistence type="inferred from homology"/>
<dbReference type="EMBL" id="JASPKZ010009357">
    <property type="protein sequence ID" value="KAJ9577484.1"/>
    <property type="molecule type" value="Genomic_DNA"/>
</dbReference>
<gene>
    <name evidence="4" type="ORF">L9F63_005985</name>
</gene>
<dbReference type="Pfam" id="PF06585">
    <property type="entry name" value="JHBP"/>
    <property type="match status" value="1"/>
</dbReference>
<evidence type="ECO:0000313" key="4">
    <source>
        <dbReference type="EMBL" id="KAJ9577484.1"/>
    </source>
</evidence>
<comment type="caution">
    <text evidence="4">The sequence shown here is derived from an EMBL/GenBank/DDBJ whole genome shotgun (WGS) entry which is preliminary data.</text>
</comment>
<keyword evidence="5" id="KW-1185">Reference proteome</keyword>
<keyword evidence="1" id="KW-0732">Signal</keyword>
<dbReference type="GO" id="GO:0007623">
    <property type="term" value="P:circadian rhythm"/>
    <property type="evidence" value="ECO:0007669"/>
    <property type="project" value="UniProtKB-ARBA"/>
</dbReference>
<reference evidence="4" key="1">
    <citation type="journal article" date="2023" name="IScience">
        <title>Live-bearing cockroach genome reveals convergent evolutionary mechanisms linked to viviparity in insects and beyond.</title>
        <authorList>
            <person name="Fouks B."/>
            <person name="Harrison M.C."/>
            <person name="Mikhailova A.A."/>
            <person name="Marchal E."/>
            <person name="English S."/>
            <person name="Carruthers M."/>
            <person name="Jennings E.C."/>
            <person name="Chiamaka E.L."/>
            <person name="Frigard R.A."/>
            <person name="Pippel M."/>
            <person name="Attardo G.M."/>
            <person name="Benoit J.B."/>
            <person name="Bornberg-Bauer E."/>
            <person name="Tobe S.S."/>
        </authorList>
    </citation>
    <scope>NUCLEOTIDE SEQUENCE</scope>
    <source>
        <strain evidence="4">Stay&amp;Tobe</strain>
    </source>
</reference>
<dbReference type="GO" id="GO:0005615">
    <property type="term" value="C:extracellular space"/>
    <property type="evidence" value="ECO:0007669"/>
    <property type="project" value="TreeGrafter"/>
</dbReference>
<organism evidence="4 5">
    <name type="scientific">Diploptera punctata</name>
    <name type="common">Pacific beetle cockroach</name>
    <dbReference type="NCBI Taxonomy" id="6984"/>
    <lineage>
        <taxon>Eukaryota</taxon>
        <taxon>Metazoa</taxon>
        <taxon>Ecdysozoa</taxon>
        <taxon>Arthropoda</taxon>
        <taxon>Hexapoda</taxon>
        <taxon>Insecta</taxon>
        <taxon>Pterygota</taxon>
        <taxon>Neoptera</taxon>
        <taxon>Polyneoptera</taxon>
        <taxon>Dictyoptera</taxon>
        <taxon>Blattodea</taxon>
        <taxon>Blaberoidea</taxon>
        <taxon>Blaberidae</taxon>
        <taxon>Diplopterinae</taxon>
        <taxon>Diploptera</taxon>
    </lineage>
</organism>
<dbReference type="InterPro" id="IPR038606">
    <property type="entry name" value="To_sf"/>
</dbReference>
<reference evidence="4" key="2">
    <citation type="submission" date="2023-05" db="EMBL/GenBank/DDBJ databases">
        <authorList>
            <person name="Fouks B."/>
        </authorList>
    </citation>
    <scope>NUCLEOTIDE SEQUENCE</scope>
    <source>
        <strain evidence="4">Stay&amp;Tobe</strain>
        <tissue evidence="4">Testes</tissue>
    </source>
</reference>
<keyword evidence="2" id="KW-0090">Biological rhythms</keyword>
<dbReference type="Gene3D" id="3.15.10.30">
    <property type="entry name" value="Haemolymph juvenile hormone binding protein"/>
    <property type="match status" value="1"/>
</dbReference>
<accession>A0AAD8E5F8</accession>
<dbReference type="Proteomes" id="UP001233999">
    <property type="component" value="Unassembled WGS sequence"/>
</dbReference>
<dbReference type="SMART" id="SM00700">
    <property type="entry name" value="JHBP"/>
    <property type="match status" value="1"/>
</dbReference>
<comment type="similarity">
    <text evidence="3">Belongs to the TO family.</text>
</comment>
<sequence>MPDQYSHFPRVILNVAIRRLTIDKFFGSEKEGVGVDIQDRQPSYIHVCKRSDPQLENCIINSIESLRPYLLKGIPELQVPPIEPLRLPEVVVAQGGGIKAVGKDVDVGGPGSFIIKKLKLHEYPDKYEIDIGVDLPFLTFDGQYEVNGRLLVVPLNGKGPVHANATDCKADVVLHAQLVKRKNARYLHFNAMDIDLYIGNYYVKLENLFNGDRLLGDATNAALNENQKEFINYLKPIIETTVGNVILEIANRITQSFDFDTLLPE</sequence>
<evidence type="ECO:0000256" key="3">
    <source>
        <dbReference type="ARBA" id="ARBA00060902"/>
    </source>
</evidence>
<protein>
    <recommendedName>
        <fullName evidence="6">Protein takeout</fullName>
    </recommendedName>
</protein>
<evidence type="ECO:0000256" key="2">
    <source>
        <dbReference type="ARBA" id="ARBA00023108"/>
    </source>
</evidence>
<evidence type="ECO:0000313" key="5">
    <source>
        <dbReference type="Proteomes" id="UP001233999"/>
    </source>
</evidence>